<protein>
    <submittedName>
        <fullName evidence="5">Elongation factor 1-gamma</fullName>
    </submittedName>
</protein>
<keyword evidence="5" id="KW-0251">Elongation factor</keyword>
<dbReference type="CDD" id="cd03044">
    <property type="entry name" value="GST_N_EF1Bgamma"/>
    <property type="match status" value="1"/>
</dbReference>
<feature type="domain" description="GST N-terminal" evidence="3">
    <location>
        <begin position="3"/>
        <end position="85"/>
    </location>
</feature>
<dbReference type="OrthoDB" id="249703at2759"/>
<evidence type="ECO:0000313" key="6">
    <source>
        <dbReference type="Proteomes" id="UP000186955"/>
    </source>
</evidence>
<dbReference type="InterPro" id="IPR036249">
    <property type="entry name" value="Thioredoxin-like_sf"/>
</dbReference>
<dbReference type="InterPro" id="IPR050802">
    <property type="entry name" value="EF-GSTs"/>
</dbReference>
<evidence type="ECO:0000313" key="5">
    <source>
        <dbReference type="EMBL" id="OKP02007.1"/>
    </source>
</evidence>
<dbReference type="FunFam" id="3.40.30.10:FF:000142">
    <property type="entry name" value="Elongation factor 1 gamma"/>
    <property type="match status" value="1"/>
</dbReference>
<dbReference type="Pfam" id="PF02798">
    <property type="entry name" value="GST_N"/>
    <property type="match status" value="1"/>
</dbReference>
<gene>
    <name evidence="5" type="ORF">PENSUB_7237</name>
</gene>
<keyword evidence="5" id="KW-0648">Protein biosynthesis</keyword>
<evidence type="ECO:0000256" key="2">
    <source>
        <dbReference type="RuleBase" id="RU003494"/>
    </source>
</evidence>
<comment type="similarity">
    <text evidence="1 2">Belongs to the GST superfamily.</text>
</comment>
<comment type="caution">
    <text evidence="5">The sequence shown here is derived from an EMBL/GenBank/DDBJ whole genome shotgun (WGS) entry which is preliminary data.</text>
</comment>
<sequence>MASLGLMFTYPGNPRAMKVQAVAALNGRTLEIAPDFVMGKTNKSAEFLSDFPLGKVPVFKSTKGLKLFESGAISQFVAESGPASGQLLGNTAEERALIRQWIDFADNELFGPITPLILWRYGMGAYNEDQEKSSLERLNISLDALEKHLGGRQYMATNQLSLADLSVAAGLYWGFAQVIDREMSSKYPLTSEWYLRIVENDLVKPVFGEHKPLEVRKSHP</sequence>
<dbReference type="InterPro" id="IPR040079">
    <property type="entry name" value="Glutathione_S-Trfase"/>
</dbReference>
<dbReference type="PROSITE" id="PS50405">
    <property type="entry name" value="GST_CTER"/>
    <property type="match status" value="1"/>
</dbReference>
<dbReference type="InterPro" id="IPR036282">
    <property type="entry name" value="Glutathione-S-Trfase_C_sf"/>
</dbReference>
<dbReference type="STRING" id="1316194.A0A1Q5TP65"/>
<dbReference type="SFLD" id="SFLDS00019">
    <property type="entry name" value="Glutathione_Transferase_(cytos"/>
    <property type="match status" value="1"/>
</dbReference>
<dbReference type="SUPFAM" id="SSF47616">
    <property type="entry name" value="GST C-terminal domain-like"/>
    <property type="match status" value="1"/>
</dbReference>
<dbReference type="PANTHER" id="PTHR43986:SF10">
    <property type="entry name" value="ELONGATION FACTOR EEF-1B GAMMA SUBUNIT, PUTATIVE (AFU_ORTHOLOGUE AFUA_1G17120)-RELATED"/>
    <property type="match status" value="1"/>
</dbReference>
<dbReference type="GO" id="GO:0003746">
    <property type="term" value="F:translation elongation factor activity"/>
    <property type="evidence" value="ECO:0007669"/>
    <property type="project" value="UniProtKB-KW"/>
</dbReference>
<reference evidence="5 6" key="1">
    <citation type="submission" date="2016-10" db="EMBL/GenBank/DDBJ databases">
        <title>Genome sequence of the ascomycete fungus Penicillium subrubescens.</title>
        <authorList>
            <person name="De Vries R.P."/>
            <person name="Peng M."/>
            <person name="Dilokpimol A."/>
            <person name="Hilden K."/>
            <person name="Makela M.R."/>
            <person name="Grigoriev I."/>
            <person name="Riley R."/>
            <person name="Granchi Z."/>
        </authorList>
    </citation>
    <scope>NUCLEOTIDE SEQUENCE [LARGE SCALE GENOMIC DNA]</scope>
    <source>
        <strain evidence="5 6">CBS 132785</strain>
    </source>
</reference>
<proteinExistence type="inferred from homology"/>
<dbReference type="CDD" id="cd03181">
    <property type="entry name" value="GST_C_EF1Bgamma_like"/>
    <property type="match status" value="1"/>
</dbReference>
<dbReference type="GO" id="GO:0005737">
    <property type="term" value="C:cytoplasm"/>
    <property type="evidence" value="ECO:0007669"/>
    <property type="project" value="TreeGrafter"/>
</dbReference>
<evidence type="ECO:0000256" key="1">
    <source>
        <dbReference type="ARBA" id="ARBA00007409"/>
    </source>
</evidence>
<dbReference type="PROSITE" id="PS50404">
    <property type="entry name" value="GST_NTER"/>
    <property type="match status" value="1"/>
</dbReference>
<dbReference type="PANTHER" id="PTHR43986">
    <property type="entry name" value="ELONGATION FACTOR 1-GAMMA"/>
    <property type="match status" value="1"/>
</dbReference>
<dbReference type="InterPro" id="IPR004045">
    <property type="entry name" value="Glutathione_S-Trfase_N"/>
</dbReference>
<dbReference type="EMBL" id="MNBE01000630">
    <property type="protein sequence ID" value="OKP02007.1"/>
    <property type="molecule type" value="Genomic_DNA"/>
</dbReference>
<evidence type="ECO:0000259" key="3">
    <source>
        <dbReference type="PROSITE" id="PS50404"/>
    </source>
</evidence>
<dbReference type="SUPFAM" id="SSF52833">
    <property type="entry name" value="Thioredoxin-like"/>
    <property type="match status" value="1"/>
</dbReference>
<dbReference type="SFLD" id="SFLDG00358">
    <property type="entry name" value="Main_(cytGST)"/>
    <property type="match status" value="1"/>
</dbReference>
<dbReference type="Gene3D" id="3.40.30.10">
    <property type="entry name" value="Glutaredoxin"/>
    <property type="match status" value="1"/>
</dbReference>
<dbReference type="InterPro" id="IPR004046">
    <property type="entry name" value="GST_C"/>
</dbReference>
<dbReference type="Proteomes" id="UP000186955">
    <property type="component" value="Unassembled WGS sequence"/>
</dbReference>
<name>A0A1Q5TP65_9EURO</name>
<keyword evidence="6" id="KW-1185">Reference proteome</keyword>
<organism evidence="5 6">
    <name type="scientific">Penicillium subrubescens</name>
    <dbReference type="NCBI Taxonomy" id="1316194"/>
    <lineage>
        <taxon>Eukaryota</taxon>
        <taxon>Fungi</taxon>
        <taxon>Dikarya</taxon>
        <taxon>Ascomycota</taxon>
        <taxon>Pezizomycotina</taxon>
        <taxon>Eurotiomycetes</taxon>
        <taxon>Eurotiomycetidae</taxon>
        <taxon>Eurotiales</taxon>
        <taxon>Aspergillaceae</taxon>
        <taxon>Penicillium</taxon>
    </lineage>
</organism>
<dbReference type="Gene3D" id="1.20.1050.10">
    <property type="match status" value="1"/>
</dbReference>
<dbReference type="GO" id="GO:0005634">
    <property type="term" value="C:nucleus"/>
    <property type="evidence" value="ECO:0007669"/>
    <property type="project" value="TreeGrafter"/>
</dbReference>
<dbReference type="FunFam" id="1.20.1050.10:FF:000006">
    <property type="entry name" value="Elongation factor 1 gamma"/>
    <property type="match status" value="1"/>
</dbReference>
<accession>A0A1Q5TP65</accession>
<dbReference type="InterPro" id="IPR010987">
    <property type="entry name" value="Glutathione-S-Trfase_C-like"/>
</dbReference>
<dbReference type="Pfam" id="PF00043">
    <property type="entry name" value="GST_C"/>
    <property type="match status" value="1"/>
</dbReference>
<evidence type="ECO:0000259" key="4">
    <source>
        <dbReference type="PROSITE" id="PS50405"/>
    </source>
</evidence>
<dbReference type="AlphaFoldDB" id="A0A1Q5TP65"/>
<feature type="domain" description="GST C-terminal" evidence="4">
    <location>
        <begin position="91"/>
        <end position="220"/>
    </location>
</feature>